<evidence type="ECO:0000313" key="1">
    <source>
        <dbReference type="EMBL" id="MBC8577284.1"/>
    </source>
</evidence>
<protein>
    <submittedName>
        <fullName evidence="1">Uncharacterized protein</fullName>
    </submittedName>
</protein>
<reference evidence="1 2" key="1">
    <citation type="submission" date="2020-08" db="EMBL/GenBank/DDBJ databases">
        <title>Genome public.</title>
        <authorList>
            <person name="Liu C."/>
            <person name="Sun Q."/>
        </authorList>
    </citation>
    <scope>NUCLEOTIDE SEQUENCE [LARGE SCALE GENOMIC DNA]</scope>
    <source>
        <strain evidence="1 2">BX1</strain>
    </source>
</reference>
<name>A0ABR7NLL8_9FIRM</name>
<dbReference type="Proteomes" id="UP000658131">
    <property type="component" value="Unassembled WGS sequence"/>
</dbReference>
<comment type="caution">
    <text evidence="1">The sequence shown here is derived from an EMBL/GenBank/DDBJ whole genome shotgun (WGS) entry which is preliminary data.</text>
</comment>
<dbReference type="EMBL" id="JACRTB010000026">
    <property type="protein sequence ID" value="MBC8577284.1"/>
    <property type="molecule type" value="Genomic_DNA"/>
</dbReference>
<sequence length="133" mass="15051">MDNGYIVRFMRSDDLPDEEYSHCSDADALAQYTSQQPESNDVYFAVQLIEVSGNTRTVKATVLLALSDEEREIVSKIGCNEQFDTCLRLKEILPLLSDDSIKESAITARIKIENISPAKFPIFFDLLRRQAVT</sequence>
<proteinExistence type="predicted"/>
<dbReference type="RefSeq" id="WP_009257919.1">
    <property type="nucleotide sequence ID" value="NZ_JACRTB010000026.1"/>
</dbReference>
<gene>
    <name evidence="1" type="ORF">H8717_12805</name>
</gene>
<keyword evidence="2" id="KW-1185">Reference proteome</keyword>
<evidence type="ECO:0000313" key="2">
    <source>
        <dbReference type="Proteomes" id="UP000658131"/>
    </source>
</evidence>
<organism evidence="1 2">
    <name type="scientific">Yanshouia hominis</name>
    <dbReference type="NCBI Taxonomy" id="2763673"/>
    <lineage>
        <taxon>Bacteria</taxon>
        <taxon>Bacillati</taxon>
        <taxon>Bacillota</taxon>
        <taxon>Clostridia</taxon>
        <taxon>Eubacteriales</taxon>
        <taxon>Oscillospiraceae</taxon>
        <taxon>Yanshouia</taxon>
    </lineage>
</organism>
<accession>A0ABR7NLL8</accession>